<dbReference type="PANTHER" id="PTHR43792">
    <property type="entry name" value="GNAT FAMILY, PUTATIVE (AFU_ORTHOLOGUE AFUA_3G00765)-RELATED-RELATED"/>
    <property type="match status" value="1"/>
</dbReference>
<dbReference type="Pfam" id="PF13302">
    <property type="entry name" value="Acetyltransf_3"/>
    <property type="match status" value="1"/>
</dbReference>
<reference evidence="2 3" key="1">
    <citation type="submission" date="2017-12" db="EMBL/GenBank/DDBJ databases">
        <title>Taxonomic description and draft genome of Pradoshia cofamensis Gen. nov., sp. nov., a thermotolerant bacillale isolated from anterior gut of earthworm Eisenia fetida.</title>
        <authorList>
            <person name="Saha T."/>
            <person name="Chakraborty R."/>
        </authorList>
    </citation>
    <scope>NUCLEOTIDE SEQUENCE [LARGE SCALE GENOMIC DNA]</scope>
    <source>
        <strain evidence="2 3">EAG3</strain>
    </source>
</reference>
<dbReference type="InterPro" id="IPR000182">
    <property type="entry name" value="GNAT_dom"/>
</dbReference>
<protein>
    <submittedName>
        <fullName evidence="2">GNAT family N-acetyltransferase</fullName>
    </submittedName>
</protein>
<keyword evidence="2" id="KW-0808">Transferase</keyword>
<dbReference type="SUPFAM" id="SSF55729">
    <property type="entry name" value="Acyl-CoA N-acyltransferases (Nat)"/>
    <property type="match status" value="1"/>
</dbReference>
<dbReference type="PROSITE" id="PS51186">
    <property type="entry name" value="GNAT"/>
    <property type="match status" value="1"/>
</dbReference>
<dbReference type="Gene3D" id="3.40.630.30">
    <property type="match status" value="1"/>
</dbReference>
<dbReference type="PANTHER" id="PTHR43792:SF9">
    <property type="entry name" value="RIBOSOMAL-PROTEIN-ALANINE ACETYLTRANSFERASE"/>
    <property type="match status" value="1"/>
</dbReference>
<dbReference type="RefSeq" id="WP_104848843.1">
    <property type="nucleotide sequence ID" value="NZ_PKOZ01000003.1"/>
</dbReference>
<dbReference type="Proteomes" id="UP000239663">
    <property type="component" value="Unassembled WGS sequence"/>
</dbReference>
<dbReference type="GO" id="GO:0008999">
    <property type="term" value="F:protein-N-terminal-alanine acetyltransferase activity"/>
    <property type="evidence" value="ECO:0007669"/>
    <property type="project" value="TreeGrafter"/>
</dbReference>
<accession>A0A2S7N0Z8</accession>
<sequence>MFPQLETERLRLRELTVNDAERVLACFSNELVIRYYGQDKMTRVEEAKDIIHFFARNFHEKRGVRWGIERKETNELIGTIGLNALVMKHKRAEVGYELHPDYWGLGYASESLASVLSYGFKQQLELTRIGAVVYLENEASSRLLLNQGFQREGILRSYMCQNGKPHDAYLYSLINGNG</sequence>
<name>A0A2S7N0Z8_9BACI</name>
<evidence type="ECO:0000313" key="2">
    <source>
        <dbReference type="EMBL" id="PQD95696.1"/>
    </source>
</evidence>
<gene>
    <name evidence="2" type="ORF">CYL18_07330</name>
</gene>
<feature type="domain" description="N-acetyltransferase" evidence="1">
    <location>
        <begin position="10"/>
        <end position="176"/>
    </location>
</feature>
<dbReference type="OrthoDB" id="9811523at2"/>
<dbReference type="AlphaFoldDB" id="A0A2S7N0Z8"/>
<proteinExistence type="predicted"/>
<dbReference type="EMBL" id="PKOZ01000003">
    <property type="protein sequence ID" value="PQD95696.1"/>
    <property type="molecule type" value="Genomic_DNA"/>
</dbReference>
<dbReference type="InterPro" id="IPR016181">
    <property type="entry name" value="Acyl_CoA_acyltransferase"/>
</dbReference>
<evidence type="ECO:0000313" key="3">
    <source>
        <dbReference type="Proteomes" id="UP000239663"/>
    </source>
</evidence>
<evidence type="ECO:0000259" key="1">
    <source>
        <dbReference type="PROSITE" id="PS51186"/>
    </source>
</evidence>
<dbReference type="GO" id="GO:0005737">
    <property type="term" value="C:cytoplasm"/>
    <property type="evidence" value="ECO:0007669"/>
    <property type="project" value="TreeGrafter"/>
</dbReference>
<comment type="caution">
    <text evidence="2">The sequence shown here is derived from an EMBL/GenBank/DDBJ whole genome shotgun (WGS) entry which is preliminary data.</text>
</comment>
<dbReference type="InterPro" id="IPR051531">
    <property type="entry name" value="N-acetyltransferase"/>
</dbReference>
<keyword evidence="3" id="KW-1185">Reference proteome</keyword>
<organism evidence="2 3">
    <name type="scientific">Pradoshia eiseniae</name>
    <dbReference type="NCBI Taxonomy" id="2064768"/>
    <lineage>
        <taxon>Bacteria</taxon>
        <taxon>Bacillati</taxon>
        <taxon>Bacillota</taxon>
        <taxon>Bacilli</taxon>
        <taxon>Bacillales</taxon>
        <taxon>Bacillaceae</taxon>
        <taxon>Pradoshia</taxon>
    </lineage>
</organism>